<organism evidence="1 2">
    <name type="scientific">Araneus ventricosus</name>
    <name type="common">Orbweaver spider</name>
    <name type="synonym">Epeira ventricosa</name>
    <dbReference type="NCBI Taxonomy" id="182803"/>
    <lineage>
        <taxon>Eukaryota</taxon>
        <taxon>Metazoa</taxon>
        <taxon>Ecdysozoa</taxon>
        <taxon>Arthropoda</taxon>
        <taxon>Chelicerata</taxon>
        <taxon>Arachnida</taxon>
        <taxon>Araneae</taxon>
        <taxon>Araneomorphae</taxon>
        <taxon>Entelegynae</taxon>
        <taxon>Araneoidea</taxon>
        <taxon>Araneidae</taxon>
        <taxon>Araneus</taxon>
    </lineage>
</organism>
<dbReference type="Proteomes" id="UP000499080">
    <property type="component" value="Unassembled WGS sequence"/>
</dbReference>
<accession>A0A4Y2WZK6</accession>
<protein>
    <submittedName>
        <fullName evidence="1">Uncharacterized protein</fullName>
    </submittedName>
</protein>
<dbReference type="AlphaFoldDB" id="A0A4Y2WZK6"/>
<gene>
    <name evidence="1" type="ORF">AVEN_102940_1</name>
</gene>
<dbReference type="EMBL" id="BGPR01066788">
    <property type="protein sequence ID" value="GBO41222.1"/>
    <property type="molecule type" value="Genomic_DNA"/>
</dbReference>
<comment type="caution">
    <text evidence="1">The sequence shown here is derived from an EMBL/GenBank/DDBJ whole genome shotgun (WGS) entry which is preliminary data.</text>
</comment>
<name>A0A4Y2WZK6_ARAVE</name>
<feature type="non-terminal residue" evidence="1">
    <location>
        <position position="1"/>
    </location>
</feature>
<evidence type="ECO:0000313" key="1">
    <source>
        <dbReference type="EMBL" id="GBO41222.1"/>
    </source>
</evidence>
<sequence length="62" mass="7128">DVYRSVTYCYSLSTGFRPACNDPLVVIEEQLDHFAGDLAQNRSYRELPAAADISMRESQYYM</sequence>
<proteinExistence type="predicted"/>
<keyword evidence="2" id="KW-1185">Reference proteome</keyword>
<evidence type="ECO:0000313" key="2">
    <source>
        <dbReference type="Proteomes" id="UP000499080"/>
    </source>
</evidence>
<reference evidence="1 2" key="1">
    <citation type="journal article" date="2019" name="Sci. Rep.">
        <title>Orb-weaving spider Araneus ventricosus genome elucidates the spidroin gene catalogue.</title>
        <authorList>
            <person name="Kono N."/>
            <person name="Nakamura H."/>
            <person name="Ohtoshi R."/>
            <person name="Moran D.A.P."/>
            <person name="Shinohara A."/>
            <person name="Yoshida Y."/>
            <person name="Fujiwara M."/>
            <person name="Mori M."/>
            <person name="Tomita M."/>
            <person name="Arakawa K."/>
        </authorList>
    </citation>
    <scope>NUCLEOTIDE SEQUENCE [LARGE SCALE GENOMIC DNA]</scope>
</reference>